<evidence type="ECO:0000313" key="3">
    <source>
        <dbReference type="Proteomes" id="UP001206128"/>
    </source>
</evidence>
<organism evidence="2 3">
    <name type="scientific">Goodfellowiella coeruleoviolacea</name>
    <dbReference type="NCBI Taxonomy" id="334858"/>
    <lineage>
        <taxon>Bacteria</taxon>
        <taxon>Bacillati</taxon>
        <taxon>Actinomycetota</taxon>
        <taxon>Actinomycetes</taxon>
        <taxon>Pseudonocardiales</taxon>
        <taxon>Pseudonocardiaceae</taxon>
        <taxon>Goodfellowiella</taxon>
    </lineage>
</organism>
<name>A0AAE3GGC6_9PSEU</name>
<evidence type="ECO:0000313" key="2">
    <source>
        <dbReference type="EMBL" id="MCP2167741.1"/>
    </source>
</evidence>
<sequence length="182" mass="20372">MTHALDLPVLRTLNTSRHRRALMLFMVVVAAHWAEHLAQAVQIYVLGMPVAEARGVLGMPLPWLVHSEWMHYGYALVMMIGLILLRPGFVGRARTWWTAALVIQVWHHFEHLLLLVQAMSGANLAGRPVPTSVLQLLLPRVELHLFYNAVVFVPMVVAMVKHNNPSPRERAEAPCACAAARS</sequence>
<dbReference type="AlphaFoldDB" id="A0AAE3GGC6"/>
<keyword evidence="1" id="KW-1133">Transmembrane helix</keyword>
<feature type="transmembrane region" description="Helical" evidence="1">
    <location>
        <begin position="21"/>
        <end position="45"/>
    </location>
</feature>
<protein>
    <submittedName>
        <fullName evidence="2">Uncharacterized protein</fullName>
    </submittedName>
</protein>
<comment type="caution">
    <text evidence="2">The sequence shown here is derived from an EMBL/GenBank/DDBJ whole genome shotgun (WGS) entry which is preliminary data.</text>
</comment>
<keyword evidence="1" id="KW-0472">Membrane</keyword>
<dbReference type="EMBL" id="JAMTCK010000011">
    <property type="protein sequence ID" value="MCP2167741.1"/>
    <property type="molecule type" value="Genomic_DNA"/>
</dbReference>
<dbReference type="RefSeq" id="WP_253774906.1">
    <property type="nucleotide sequence ID" value="NZ_JAMTCK010000011.1"/>
</dbReference>
<accession>A0AAE3GGC6</accession>
<keyword evidence="3" id="KW-1185">Reference proteome</keyword>
<proteinExistence type="predicted"/>
<evidence type="ECO:0000256" key="1">
    <source>
        <dbReference type="SAM" id="Phobius"/>
    </source>
</evidence>
<keyword evidence="1" id="KW-0812">Transmembrane</keyword>
<feature type="transmembrane region" description="Helical" evidence="1">
    <location>
        <begin position="69"/>
        <end position="85"/>
    </location>
</feature>
<reference evidence="2" key="1">
    <citation type="submission" date="2022-06" db="EMBL/GenBank/DDBJ databases">
        <title>Genomic Encyclopedia of Archaeal and Bacterial Type Strains, Phase II (KMG-II): from individual species to whole genera.</title>
        <authorList>
            <person name="Goeker M."/>
        </authorList>
    </citation>
    <scope>NUCLEOTIDE SEQUENCE</scope>
    <source>
        <strain evidence="2">DSM 43935</strain>
    </source>
</reference>
<dbReference type="Proteomes" id="UP001206128">
    <property type="component" value="Unassembled WGS sequence"/>
</dbReference>
<gene>
    <name evidence="2" type="ORF">LX83_004614</name>
</gene>